<organism evidence="1 2">
    <name type="scientific">Allochromatium humboldtianum</name>
    <dbReference type="NCBI Taxonomy" id="504901"/>
    <lineage>
        <taxon>Bacteria</taxon>
        <taxon>Pseudomonadati</taxon>
        <taxon>Pseudomonadota</taxon>
        <taxon>Gammaproteobacteria</taxon>
        <taxon>Chromatiales</taxon>
        <taxon>Chromatiaceae</taxon>
        <taxon>Allochromatium</taxon>
    </lineage>
</organism>
<dbReference type="AlphaFoldDB" id="A0A850RJ81"/>
<reference evidence="1 2" key="1">
    <citation type="submission" date="2020-06" db="EMBL/GenBank/DDBJ databases">
        <title>Whole-genome sequence of Allochromatium humboldtianum DSM 21881, type strain.</title>
        <authorList>
            <person name="Kyndt J.A."/>
            <person name="Meyer T.E."/>
        </authorList>
    </citation>
    <scope>NUCLEOTIDE SEQUENCE [LARGE SCALE GENOMIC DNA]</scope>
    <source>
        <strain evidence="1 2">DSM 21881</strain>
    </source>
</reference>
<accession>A0A850RJ81</accession>
<evidence type="ECO:0000313" key="1">
    <source>
        <dbReference type="EMBL" id="NVZ10930.1"/>
    </source>
</evidence>
<name>A0A850RJ81_9GAMM</name>
<dbReference type="RefSeq" id="WP_176977654.1">
    <property type="nucleotide sequence ID" value="NZ_JABZEO010000013.1"/>
</dbReference>
<sequence length="155" mass="16722">MGHCTRRVDEPVTDARIEYKRQLGGEPCLNAAWICLKPHLCAGDQRAGECGNLEAGDPAQSGIGGVARRSRRIERLPVIQSIVGADTQTDQRATAGELRPLGGVPPPAQGDIETMAIQRLVGVGCKWNQTARIDELTAIHGRPCVRIDPSRRQAP</sequence>
<protein>
    <submittedName>
        <fullName evidence="1">Uncharacterized protein</fullName>
    </submittedName>
</protein>
<dbReference type="Proteomes" id="UP000592294">
    <property type="component" value="Unassembled WGS sequence"/>
</dbReference>
<evidence type="ECO:0000313" key="2">
    <source>
        <dbReference type="Proteomes" id="UP000592294"/>
    </source>
</evidence>
<gene>
    <name evidence="1" type="ORF">HW932_16840</name>
</gene>
<dbReference type="EMBL" id="JABZEO010000013">
    <property type="protein sequence ID" value="NVZ10930.1"/>
    <property type="molecule type" value="Genomic_DNA"/>
</dbReference>
<keyword evidence="2" id="KW-1185">Reference proteome</keyword>
<comment type="caution">
    <text evidence="1">The sequence shown here is derived from an EMBL/GenBank/DDBJ whole genome shotgun (WGS) entry which is preliminary data.</text>
</comment>
<proteinExistence type="predicted"/>